<dbReference type="AlphaFoldDB" id="A0A2T4VY94"/>
<dbReference type="CDD" id="cd04458">
    <property type="entry name" value="CSP_CDS"/>
    <property type="match status" value="2"/>
</dbReference>
<dbReference type="Proteomes" id="UP000240811">
    <property type="component" value="Unassembled WGS sequence"/>
</dbReference>
<evidence type="ECO:0000259" key="1">
    <source>
        <dbReference type="SMART" id="SM00357"/>
    </source>
</evidence>
<dbReference type="InterPro" id="IPR002059">
    <property type="entry name" value="CSP_DNA-bd"/>
</dbReference>
<organism evidence="2 3">
    <name type="scientific">Candidatus Liberibacter europaeus</name>
    <dbReference type="NCBI Taxonomy" id="744859"/>
    <lineage>
        <taxon>Bacteria</taxon>
        <taxon>Pseudomonadati</taxon>
        <taxon>Pseudomonadota</taxon>
        <taxon>Alphaproteobacteria</taxon>
        <taxon>Hyphomicrobiales</taxon>
        <taxon>Rhizobiaceae</taxon>
        <taxon>Liberibacter</taxon>
    </lineage>
</organism>
<gene>
    <name evidence="2" type="ORF">C4617_02780</name>
</gene>
<reference evidence="3" key="1">
    <citation type="submission" date="2018-02" db="EMBL/GenBank/DDBJ databases">
        <title>Genome sequence of Candidatus Liberibacter europaeus.</title>
        <authorList>
            <person name="Frampton R.A."/>
            <person name="Thompson S.M."/>
            <person name="David C."/>
            <person name="Addison S.M."/>
            <person name="Smith G.R."/>
        </authorList>
    </citation>
    <scope>NUCLEOTIDE SEQUENCE [LARGE SCALE GENOMIC DNA]</scope>
</reference>
<dbReference type="PANTHER" id="PTHR46565:SF20">
    <property type="entry name" value="COLD SHOCK DOMAIN-CONTAINING PROTEIN 4"/>
    <property type="match status" value="1"/>
</dbReference>
<protein>
    <submittedName>
        <fullName evidence="2">Cold-shock protein</fullName>
    </submittedName>
</protein>
<name>A0A2T4VY94_9HYPH</name>
<sequence length="195" mass="22507">MVDIFSKNFSNSEYVTNNISDLTEITGVIKWFDIVRGFGFFTPDDNYSHMGDVLLHVTYLRWAGYHTICAGDLITAIVQKRESGYQTFKILSMKQSELWDFSAPSDDRSRVEIANKEGMRSAIVKWFDRVKRFGFLTVEGISEDVFVHMEIIRKYSLLGLYPKQAVLVRLDKGEKGFMVTEIYPDTSKSYIQISH</sequence>
<dbReference type="SUPFAM" id="SSF50249">
    <property type="entry name" value="Nucleic acid-binding proteins"/>
    <property type="match status" value="2"/>
</dbReference>
<proteinExistence type="predicted"/>
<dbReference type="Pfam" id="PF00313">
    <property type="entry name" value="CSD"/>
    <property type="match status" value="2"/>
</dbReference>
<dbReference type="InterPro" id="IPR012340">
    <property type="entry name" value="NA-bd_OB-fold"/>
</dbReference>
<dbReference type="GO" id="GO:0003676">
    <property type="term" value="F:nucleic acid binding"/>
    <property type="evidence" value="ECO:0007669"/>
    <property type="project" value="InterPro"/>
</dbReference>
<dbReference type="InterPro" id="IPR011129">
    <property type="entry name" value="CSD"/>
</dbReference>
<dbReference type="EMBL" id="PSQJ01000002">
    <property type="protein sequence ID" value="PTL86747.1"/>
    <property type="molecule type" value="Genomic_DNA"/>
</dbReference>
<evidence type="ECO:0000313" key="2">
    <source>
        <dbReference type="EMBL" id="PTL86747.1"/>
    </source>
</evidence>
<comment type="caution">
    <text evidence="2">The sequence shown here is derived from an EMBL/GenBank/DDBJ whole genome shotgun (WGS) entry which is preliminary data.</text>
</comment>
<dbReference type="Gene3D" id="2.40.50.140">
    <property type="entry name" value="Nucleic acid-binding proteins"/>
    <property type="match status" value="2"/>
</dbReference>
<feature type="domain" description="Cold-shock" evidence="1">
    <location>
        <begin position="121"/>
        <end position="185"/>
    </location>
</feature>
<dbReference type="GO" id="GO:0005829">
    <property type="term" value="C:cytosol"/>
    <property type="evidence" value="ECO:0007669"/>
    <property type="project" value="UniProtKB-ARBA"/>
</dbReference>
<feature type="domain" description="Cold-shock" evidence="1">
    <location>
        <begin position="26"/>
        <end position="93"/>
    </location>
</feature>
<dbReference type="PANTHER" id="PTHR46565">
    <property type="entry name" value="COLD SHOCK DOMAIN PROTEIN 2"/>
    <property type="match status" value="1"/>
</dbReference>
<dbReference type="SMART" id="SM00357">
    <property type="entry name" value="CSP"/>
    <property type="match status" value="2"/>
</dbReference>
<accession>A0A2T4VY94</accession>
<evidence type="ECO:0000313" key="3">
    <source>
        <dbReference type="Proteomes" id="UP000240811"/>
    </source>
</evidence>